<dbReference type="EMBL" id="LBRE01000007">
    <property type="protein sequence ID" value="KKP92678.1"/>
    <property type="molecule type" value="Genomic_DNA"/>
</dbReference>
<accession>A0A0G0DGW8</accession>
<gene>
    <name evidence="1" type="ORF">UR96_C0007G0002</name>
</gene>
<proteinExistence type="predicted"/>
<organism evidence="1 2">
    <name type="scientific">candidate division WS6 bacterium GW2011_GWC1_36_11</name>
    <dbReference type="NCBI Taxonomy" id="1619090"/>
    <lineage>
        <taxon>Bacteria</taxon>
        <taxon>Candidatus Dojkabacteria</taxon>
    </lineage>
</organism>
<dbReference type="Proteomes" id="UP000034140">
    <property type="component" value="Unassembled WGS sequence"/>
</dbReference>
<dbReference type="AlphaFoldDB" id="A0A0G0DGW8"/>
<protein>
    <submittedName>
        <fullName evidence="1">Uncharacterized protein</fullName>
    </submittedName>
</protein>
<evidence type="ECO:0000313" key="2">
    <source>
        <dbReference type="Proteomes" id="UP000034140"/>
    </source>
</evidence>
<sequence>MHTDMIPETIEVKPSFPPIGEGKNQLDPAIFNDEVLQLLNDNNFGVEIIPKSKVPEFFCSPTTIMLNSLDDSYLFKNEELNRAIIIKNVKGFSKPAINIMFCYLDSLRNFDEMLDTKLWKPLFTETRNEEQWNRIKFGQFIKNYLQILNRNKVEVYYEAFGNWRAEKYFRYLFSDSDCLPKFPHKELFHIISTK</sequence>
<reference evidence="1 2" key="1">
    <citation type="journal article" date="2015" name="Nature">
        <title>rRNA introns, odd ribosomes, and small enigmatic genomes across a large radiation of phyla.</title>
        <authorList>
            <person name="Brown C.T."/>
            <person name="Hug L.A."/>
            <person name="Thomas B.C."/>
            <person name="Sharon I."/>
            <person name="Castelle C.J."/>
            <person name="Singh A."/>
            <person name="Wilkins M.J."/>
            <person name="Williams K.H."/>
            <person name="Banfield J.F."/>
        </authorList>
    </citation>
    <scope>NUCLEOTIDE SEQUENCE [LARGE SCALE GENOMIC DNA]</scope>
</reference>
<name>A0A0G0DGW8_9BACT</name>
<evidence type="ECO:0000313" key="1">
    <source>
        <dbReference type="EMBL" id="KKP92678.1"/>
    </source>
</evidence>
<comment type="caution">
    <text evidence="1">The sequence shown here is derived from an EMBL/GenBank/DDBJ whole genome shotgun (WGS) entry which is preliminary data.</text>
</comment>